<keyword evidence="2" id="KW-1185">Reference proteome</keyword>
<protein>
    <recommendedName>
        <fullName evidence="3">Lipoprotein</fullName>
    </recommendedName>
</protein>
<gene>
    <name evidence="1" type="ORF">EZJ43_12675</name>
</gene>
<accession>A0A4R5MJB7</accession>
<dbReference type="Proteomes" id="UP000295668">
    <property type="component" value="Unassembled WGS sequence"/>
</dbReference>
<evidence type="ECO:0000313" key="1">
    <source>
        <dbReference type="EMBL" id="TDG35476.1"/>
    </source>
</evidence>
<dbReference type="AlphaFoldDB" id="A0A4R5MJB7"/>
<sequence>MKTAQNNTWMRFLTLGVFSLLLFSFSCKKSGSPKVGEFHFVNNTNYLINYKSGLEMYNLKPNSSIIIVKGDDVKGNDIDNYNVPFVFEDVALEPFTIKFDGAKCMNVTRTSDHSVLNIASYVNEGQIGERKVKFTYTFTEADYNREVICQ</sequence>
<organism evidence="1 2">
    <name type="scientific">Pedobacter changchengzhani</name>
    <dbReference type="NCBI Taxonomy" id="2529274"/>
    <lineage>
        <taxon>Bacteria</taxon>
        <taxon>Pseudomonadati</taxon>
        <taxon>Bacteroidota</taxon>
        <taxon>Sphingobacteriia</taxon>
        <taxon>Sphingobacteriales</taxon>
        <taxon>Sphingobacteriaceae</taxon>
        <taxon>Pedobacter</taxon>
    </lineage>
</organism>
<dbReference type="PROSITE" id="PS51257">
    <property type="entry name" value="PROKAR_LIPOPROTEIN"/>
    <property type="match status" value="1"/>
</dbReference>
<reference evidence="1 2" key="1">
    <citation type="submission" date="2019-02" db="EMBL/GenBank/DDBJ databases">
        <title>Pedobacter sp. nov., a novel speices isolated from soil of pinguins habitat in Antarcitica.</title>
        <authorList>
            <person name="He R.-H."/>
        </authorList>
    </citation>
    <scope>NUCLEOTIDE SEQUENCE [LARGE SCALE GENOMIC DNA]</scope>
    <source>
        <strain evidence="1 2">E01020</strain>
    </source>
</reference>
<dbReference type="OrthoDB" id="773145at2"/>
<name>A0A4R5MJB7_9SPHI</name>
<evidence type="ECO:0000313" key="2">
    <source>
        <dbReference type="Proteomes" id="UP000295668"/>
    </source>
</evidence>
<evidence type="ECO:0008006" key="3">
    <source>
        <dbReference type="Google" id="ProtNLM"/>
    </source>
</evidence>
<comment type="caution">
    <text evidence="1">The sequence shown here is derived from an EMBL/GenBank/DDBJ whole genome shotgun (WGS) entry which is preliminary data.</text>
</comment>
<dbReference type="EMBL" id="SJCY01000009">
    <property type="protein sequence ID" value="TDG35476.1"/>
    <property type="molecule type" value="Genomic_DNA"/>
</dbReference>
<dbReference type="RefSeq" id="WP_133263092.1">
    <property type="nucleotide sequence ID" value="NZ_SJCY01000009.1"/>
</dbReference>
<proteinExistence type="predicted"/>